<evidence type="ECO:0000256" key="1">
    <source>
        <dbReference type="SAM" id="MobiDB-lite"/>
    </source>
</evidence>
<dbReference type="Proteomes" id="UP001228049">
    <property type="component" value="Unassembled WGS sequence"/>
</dbReference>
<accession>A0AAD9CKV4</accession>
<name>A0AAD9CKV4_DISEL</name>
<comment type="caution">
    <text evidence="3">The sequence shown here is derived from an EMBL/GenBank/DDBJ whole genome shotgun (WGS) entry which is preliminary data.</text>
</comment>
<feature type="non-terminal residue" evidence="3">
    <location>
        <position position="1"/>
    </location>
</feature>
<keyword evidence="4" id="KW-1185">Reference proteome</keyword>
<keyword evidence="3" id="KW-0378">Hydrolase</keyword>
<evidence type="ECO:0000313" key="3">
    <source>
        <dbReference type="EMBL" id="KAK1903912.1"/>
    </source>
</evidence>
<feature type="signal peptide" evidence="2">
    <location>
        <begin position="1"/>
        <end position="23"/>
    </location>
</feature>
<evidence type="ECO:0000256" key="2">
    <source>
        <dbReference type="SAM" id="SignalP"/>
    </source>
</evidence>
<dbReference type="AlphaFoldDB" id="A0AAD9CKV4"/>
<keyword evidence="2" id="KW-0732">Signal</keyword>
<reference evidence="3" key="1">
    <citation type="submission" date="2023-04" db="EMBL/GenBank/DDBJ databases">
        <title>Chromosome-level genome of Chaenocephalus aceratus.</title>
        <authorList>
            <person name="Park H."/>
        </authorList>
    </citation>
    <scope>NUCLEOTIDE SEQUENCE</scope>
    <source>
        <strain evidence="3">DE</strain>
        <tissue evidence="3">Muscle</tissue>
    </source>
</reference>
<feature type="region of interest" description="Disordered" evidence="1">
    <location>
        <begin position="93"/>
        <end position="114"/>
    </location>
</feature>
<dbReference type="GO" id="GO:0008237">
    <property type="term" value="F:metallopeptidase activity"/>
    <property type="evidence" value="ECO:0007669"/>
    <property type="project" value="UniProtKB-KW"/>
</dbReference>
<evidence type="ECO:0000313" key="4">
    <source>
        <dbReference type="Proteomes" id="UP001228049"/>
    </source>
</evidence>
<dbReference type="EMBL" id="JASDAP010000004">
    <property type="protein sequence ID" value="KAK1903912.1"/>
    <property type="molecule type" value="Genomic_DNA"/>
</dbReference>
<protein>
    <submittedName>
        <fullName evidence="3">ATP-dependent zinc metalloprotease FtsH 2</fullName>
    </submittedName>
</protein>
<gene>
    <name evidence="3" type="ORF">KUDE01_011097</name>
</gene>
<organism evidence="3 4">
    <name type="scientific">Dissostichus eleginoides</name>
    <name type="common">Patagonian toothfish</name>
    <name type="synonym">Dissostichus amissus</name>
    <dbReference type="NCBI Taxonomy" id="100907"/>
    <lineage>
        <taxon>Eukaryota</taxon>
        <taxon>Metazoa</taxon>
        <taxon>Chordata</taxon>
        <taxon>Craniata</taxon>
        <taxon>Vertebrata</taxon>
        <taxon>Euteleostomi</taxon>
        <taxon>Actinopterygii</taxon>
        <taxon>Neopterygii</taxon>
        <taxon>Teleostei</taxon>
        <taxon>Neoteleostei</taxon>
        <taxon>Acanthomorphata</taxon>
        <taxon>Eupercaria</taxon>
        <taxon>Perciformes</taxon>
        <taxon>Notothenioidei</taxon>
        <taxon>Nototheniidae</taxon>
        <taxon>Dissostichus</taxon>
    </lineage>
</organism>
<sequence length="114" mass="12000">MRSLNNTTLALWVLTVGPMASLGRDQMAPPPVCQVEFVVATREMPHGRGLGVGGVLPPPPHVFLSTPSGTVISSGKTSDTLLCNILKLVSSRLSPPAKDHRPTSPPANKISGPW</sequence>
<feature type="chain" id="PRO_5041963611" evidence="2">
    <location>
        <begin position="24"/>
        <end position="114"/>
    </location>
</feature>
<keyword evidence="3" id="KW-0482">Metalloprotease</keyword>
<proteinExistence type="predicted"/>
<keyword evidence="3" id="KW-0645">Protease</keyword>